<sequence>MSWIPFVQIGRLNGKTALSLSLINKVLWEIMKNMCINPSLKVKKNNNGFTNIKTINNYVLIVHYIFHSLEFYRCLYFISCFFGNTCHSGWAHFPGLKAVAVEKPWNRSQKERETLSGKYVQIVDMPGESCLILCPSCDGCIIGDGQVLANNKNYLKLENVNHSRWNLVKILVLLHLVLTQTTLSTGL</sequence>
<dbReference type="AlphaFoldDB" id="A0A7J8JFV8"/>
<reference evidence="1 2" key="1">
    <citation type="journal article" date="2020" name="Nature">
        <title>Six reference-quality genomes reveal evolution of bat adaptations.</title>
        <authorList>
            <person name="Jebb D."/>
            <person name="Huang Z."/>
            <person name="Pippel M."/>
            <person name="Hughes G.M."/>
            <person name="Lavrichenko K."/>
            <person name="Devanna P."/>
            <person name="Winkler S."/>
            <person name="Jermiin L.S."/>
            <person name="Skirmuntt E.C."/>
            <person name="Katzourakis A."/>
            <person name="Burkitt-Gray L."/>
            <person name="Ray D.A."/>
            <person name="Sullivan K.A.M."/>
            <person name="Roscito J.G."/>
            <person name="Kirilenko B.M."/>
            <person name="Davalos L.M."/>
            <person name="Corthals A.P."/>
            <person name="Power M.L."/>
            <person name="Jones G."/>
            <person name="Ransome R.D."/>
            <person name="Dechmann D.K.N."/>
            <person name="Locatelli A.G."/>
            <person name="Puechmaille S.J."/>
            <person name="Fedrigo O."/>
            <person name="Jarvis E.D."/>
            <person name="Hiller M."/>
            <person name="Vernes S.C."/>
            <person name="Myers E.W."/>
            <person name="Teeling E.C."/>
        </authorList>
    </citation>
    <scope>NUCLEOTIDE SEQUENCE [LARGE SCALE GENOMIC DNA]</scope>
    <source>
        <strain evidence="1">MRouAeg1</strain>
        <tissue evidence="1">Muscle</tissue>
    </source>
</reference>
<keyword evidence="2" id="KW-1185">Reference proteome</keyword>
<protein>
    <submittedName>
        <fullName evidence="1">Uncharacterized protein</fullName>
    </submittedName>
</protein>
<name>A0A7J8JFV8_ROUAE</name>
<evidence type="ECO:0000313" key="1">
    <source>
        <dbReference type="EMBL" id="KAF6495764.1"/>
    </source>
</evidence>
<dbReference type="Proteomes" id="UP000593571">
    <property type="component" value="Unassembled WGS sequence"/>
</dbReference>
<accession>A0A7J8JFV8</accession>
<comment type="caution">
    <text evidence="1">The sequence shown here is derived from an EMBL/GenBank/DDBJ whole genome shotgun (WGS) entry which is preliminary data.</text>
</comment>
<evidence type="ECO:0000313" key="2">
    <source>
        <dbReference type="Proteomes" id="UP000593571"/>
    </source>
</evidence>
<gene>
    <name evidence="1" type="ORF">HJG63_010148</name>
</gene>
<organism evidence="1 2">
    <name type="scientific">Rousettus aegyptiacus</name>
    <name type="common">Egyptian fruit bat</name>
    <name type="synonym">Pteropus aegyptiacus</name>
    <dbReference type="NCBI Taxonomy" id="9407"/>
    <lineage>
        <taxon>Eukaryota</taxon>
        <taxon>Metazoa</taxon>
        <taxon>Chordata</taxon>
        <taxon>Craniata</taxon>
        <taxon>Vertebrata</taxon>
        <taxon>Euteleostomi</taxon>
        <taxon>Mammalia</taxon>
        <taxon>Eutheria</taxon>
        <taxon>Laurasiatheria</taxon>
        <taxon>Chiroptera</taxon>
        <taxon>Yinpterochiroptera</taxon>
        <taxon>Pteropodoidea</taxon>
        <taxon>Pteropodidae</taxon>
        <taxon>Rousettinae</taxon>
        <taxon>Rousettus</taxon>
    </lineage>
</organism>
<proteinExistence type="predicted"/>
<dbReference type="EMBL" id="JACASE010000002">
    <property type="protein sequence ID" value="KAF6495764.1"/>
    <property type="molecule type" value="Genomic_DNA"/>
</dbReference>